<accession>A0A4Q9HGB0</accession>
<reference evidence="11 12" key="1">
    <citation type="submission" date="2019-02" db="EMBL/GenBank/DDBJ databases">
        <title>Pedobacter kyonggii whole genome sequence analysis.</title>
        <authorList>
            <person name="Dahal R.H."/>
        </authorList>
    </citation>
    <scope>NUCLEOTIDE SEQUENCE [LARGE SCALE GENOMIC DNA]</scope>
    <source>
        <strain evidence="11 12">K-4-11-1</strain>
    </source>
</reference>
<dbReference type="GO" id="GO:0015648">
    <property type="term" value="F:lipid-linked peptidoglycan transporter activity"/>
    <property type="evidence" value="ECO:0007669"/>
    <property type="project" value="TreeGrafter"/>
</dbReference>
<feature type="transmembrane region" description="Helical" evidence="10">
    <location>
        <begin position="202"/>
        <end position="225"/>
    </location>
</feature>
<name>A0A4Q9HGB0_9SPHI</name>
<evidence type="ECO:0000256" key="9">
    <source>
        <dbReference type="ARBA" id="ARBA00061532"/>
    </source>
</evidence>
<dbReference type="GO" id="GO:0005886">
    <property type="term" value="C:plasma membrane"/>
    <property type="evidence" value="ECO:0007669"/>
    <property type="project" value="UniProtKB-SubCell"/>
</dbReference>
<keyword evidence="5" id="KW-0573">Peptidoglycan synthesis</keyword>
<keyword evidence="6 10" id="KW-1133">Transmembrane helix</keyword>
<evidence type="ECO:0000313" key="12">
    <source>
        <dbReference type="Proteomes" id="UP000291819"/>
    </source>
</evidence>
<dbReference type="GO" id="GO:0009252">
    <property type="term" value="P:peptidoglycan biosynthetic process"/>
    <property type="evidence" value="ECO:0007669"/>
    <property type="project" value="UniProtKB-KW"/>
</dbReference>
<evidence type="ECO:0000256" key="2">
    <source>
        <dbReference type="ARBA" id="ARBA00022475"/>
    </source>
</evidence>
<keyword evidence="3 10" id="KW-0812">Transmembrane</keyword>
<evidence type="ECO:0000256" key="4">
    <source>
        <dbReference type="ARBA" id="ARBA00022960"/>
    </source>
</evidence>
<feature type="transmembrane region" description="Helical" evidence="10">
    <location>
        <begin position="422"/>
        <end position="443"/>
    </location>
</feature>
<evidence type="ECO:0000256" key="6">
    <source>
        <dbReference type="ARBA" id="ARBA00022989"/>
    </source>
</evidence>
<feature type="transmembrane region" description="Helical" evidence="10">
    <location>
        <begin position="246"/>
        <end position="268"/>
    </location>
</feature>
<sequence>MQSFLKLHNFLKSSILKKIGENPILRSSILIGIITAFVKLLGYGEKVVLAYKFGTGYEIDVYNTITTIIFSFFFMVREIIEPGFLNGFLKAMNSDNETAAWGLFNRIFIYIFFSALLLSVFVYFMPSVLIDMFSPGFSGQKKEMAMLMLKIAFPACIFLSLSALTNIALNGLKIFAIPASGDLVFKVCILLSIVGLYNLCGIYSVMVGILVGGLLKLLVHMLVLFKHFTIKNLNPGSIHLQHVWKLTWPILIGVIFSQISNLTDNIFASYLQDGAISALNYSKKIIDLPILVFPYILSVCIFPYFSELAIKKRKKELNRLFFKSLSWIVLVFVPLAVLFFMFSYEITEVAFKRGAFNEYSTFLTSNPLAIYAIGLPFFAIETVLVIFYFSNGDTRTPIVTGIICVFANIILTYLLVKILGYIGVALAHVLAKTAKVVILLFLLRTKDIRLKGAKVISFLFKIISSSFLIMLFFFILQRYIHHDTFSTNYLRFIFLTIVSLSGFGLYVFSLWVLRIQKDMY</sequence>
<feature type="transmembrane region" description="Helical" evidence="10">
    <location>
        <begin position="396"/>
        <end position="416"/>
    </location>
</feature>
<evidence type="ECO:0000256" key="8">
    <source>
        <dbReference type="ARBA" id="ARBA00060041"/>
    </source>
</evidence>
<feature type="transmembrane region" description="Helical" evidence="10">
    <location>
        <begin position="174"/>
        <end position="196"/>
    </location>
</feature>
<comment type="function">
    <text evidence="8">Involved in peptidoglycan biosynthesis. Transports lipid-linked peptidoglycan precursors from the inner to the outer leaflet of the cytoplasmic membrane.</text>
</comment>
<dbReference type="PANTHER" id="PTHR47019:SF1">
    <property type="entry name" value="LIPID II FLIPPASE MURJ"/>
    <property type="match status" value="1"/>
</dbReference>
<proteinExistence type="inferred from homology"/>
<dbReference type="PANTHER" id="PTHR47019">
    <property type="entry name" value="LIPID II FLIPPASE MURJ"/>
    <property type="match status" value="1"/>
</dbReference>
<evidence type="ECO:0000313" key="11">
    <source>
        <dbReference type="EMBL" id="TBO44282.1"/>
    </source>
</evidence>
<feature type="transmembrane region" description="Helical" evidence="10">
    <location>
        <begin position="455"/>
        <end position="480"/>
    </location>
</feature>
<dbReference type="AlphaFoldDB" id="A0A4Q9HGB0"/>
<evidence type="ECO:0000256" key="5">
    <source>
        <dbReference type="ARBA" id="ARBA00022984"/>
    </source>
</evidence>
<comment type="caution">
    <text evidence="11">The sequence shown here is derived from an EMBL/GenBank/DDBJ whole genome shotgun (WGS) entry which is preliminary data.</text>
</comment>
<evidence type="ECO:0000256" key="10">
    <source>
        <dbReference type="SAM" id="Phobius"/>
    </source>
</evidence>
<dbReference type="InterPro" id="IPR051050">
    <property type="entry name" value="Lipid_II_flippase_MurJ/MviN"/>
</dbReference>
<feature type="transmembrane region" description="Helical" evidence="10">
    <location>
        <begin position="144"/>
        <end position="167"/>
    </location>
</feature>
<gene>
    <name evidence="11" type="primary">murJ</name>
    <name evidence="11" type="ORF">EYS08_02935</name>
</gene>
<dbReference type="Proteomes" id="UP000291819">
    <property type="component" value="Unassembled WGS sequence"/>
</dbReference>
<keyword evidence="4" id="KW-0133">Cell shape</keyword>
<feature type="transmembrane region" description="Helical" evidence="10">
    <location>
        <begin position="24"/>
        <end position="41"/>
    </location>
</feature>
<evidence type="ECO:0000256" key="1">
    <source>
        <dbReference type="ARBA" id="ARBA00004651"/>
    </source>
</evidence>
<feature type="transmembrane region" description="Helical" evidence="10">
    <location>
        <begin position="101"/>
        <end position="124"/>
    </location>
</feature>
<comment type="similarity">
    <text evidence="9">Belongs to the MurJ/MviN family.</text>
</comment>
<dbReference type="EMBL" id="SIXF01000002">
    <property type="protein sequence ID" value="TBO44282.1"/>
    <property type="molecule type" value="Genomic_DNA"/>
</dbReference>
<feature type="transmembrane region" description="Helical" evidence="10">
    <location>
        <begin position="325"/>
        <end position="344"/>
    </location>
</feature>
<dbReference type="RefSeq" id="WP_131028362.1">
    <property type="nucleotide sequence ID" value="NZ_SIXF01000002.1"/>
</dbReference>
<protein>
    <submittedName>
        <fullName evidence="11">Murein biosynthesis integral membrane protein MurJ</fullName>
    </submittedName>
</protein>
<keyword evidence="12" id="KW-1185">Reference proteome</keyword>
<dbReference type="GO" id="GO:0008360">
    <property type="term" value="P:regulation of cell shape"/>
    <property type="evidence" value="ECO:0007669"/>
    <property type="project" value="UniProtKB-KW"/>
</dbReference>
<dbReference type="InterPro" id="IPR004268">
    <property type="entry name" value="MurJ"/>
</dbReference>
<evidence type="ECO:0000256" key="7">
    <source>
        <dbReference type="ARBA" id="ARBA00023136"/>
    </source>
</evidence>
<comment type="subcellular location">
    <subcellularLocation>
        <location evidence="1">Cell membrane</location>
        <topology evidence="1">Multi-pass membrane protein</topology>
    </subcellularLocation>
</comment>
<keyword evidence="7 10" id="KW-0472">Membrane</keyword>
<organism evidence="11 12">
    <name type="scientific">Pedobacter kyonggii</name>
    <dbReference type="NCBI Taxonomy" id="1926871"/>
    <lineage>
        <taxon>Bacteria</taxon>
        <taxon>Pseudomonadati</taxon>
        <taxon>Bacteroidota</taxon>
        <taxon>Sphingobacteriia</taxon>
        <taxon>Sphingobacteriales</taxon>
        <taxon>Sphingobacteriaceae</taxon>
        <taxon>Pedobacter</taxon>
    </lineage>
</organism>
<dbReference type="NCBIfam" id="TIGR01695">
    <property type="entry name" value="murJ_mviN"/>
    <property type="match status" value="1"/>
</dbReference>
<feature type="transmembrane region" description="Helical" evidence="10">
    <location>
        <begin position="61"/>
        <end position="80"/>
    </location>
</feature>
<evidence type="ECO:0000256" key="3">
    <source>
        <dbReference type="ARBA" id="ARBA00022692"/>
    </source>
</evidence>
<feature type="transmembrane region" description="Helical" evidence="10">
    <location>
        <begin position="368"/>
        <end position="389"/>
    </location>
</feature>
<dbReference type="OrthoDB" id="9816572at2"/>
<keyword evidence="2" id="KW-1003">Cell membrane</keyword>
<dbReference type="Pfam" id="PF03023">
    <property type="entry name" value="MurJ"/>
    <property type="match status" value="1"/>
</dbReference>
<feature type="transmembrane region" description="Helical" evidence="10">
    <location>
        <begin position="288"/>
        <end position="305"/>
    </location>
</feature>
<feature type="transmembrane region" description="Helical" evidence="10">
    <location>
        <begin position="492"/>
        <end position="513"/>
    </location>
</feature>
<dbReference type="GO" id="GO:0034204">
    <property type="term" value="P:lipid translocation"/>
    <property type="evidence" value="ECO:0007669"/>
    <property type="project" value="TreeGrafter"/>
</dbReference>